<gene>
    <name evidence="1" type="ORF">HRJ34_15335</name>
</gene>
<accession>A0A975HBW0</accession>
<reference evidence="1" key="1">
    <citation type="submission" date="2020-07" db="EMBL/GenBank/DDBJ databases">
        <authorList>
            <person name="Camacho E."/>
        </authorList>
    </citation>
    <scope>NUCLEOTIDE SEQUENCE</scope>
    <source>
        <strain evidence="1">MPO218</strain>
    </source>
</reference>
<organism evidence="1 2">
    <name type="scientific">Rhizorhabdus wittichii</name>
    <dbReference type="NCBI Taxonomy" id="160791"/>
    <lineage>
        <taxon>Bacteria</taxon>
        <taxon>Pseudomonadati</taxon>
        <taxon>Pseudomonadota</taxon>
        <taxon>Alphaproteobacteria</taxon>
        <taxon>Sphingomonadales</taxon>
        <taxon>Sphingomonadaceae</taxon>
        <taxon>Rhizorhabdus</taxon>
    </lineage>
</organism>
<sequence>MSEEKAPDVAAAVYDKTGREILVGDVLKVFHFTEARRKRHFMYKQVVDRIAIGRSRKANYLFVSHLAMKERGQKDDGYYLPLNGLVLADYEIVQGLEANWHDGRPRVSALRQHLMEKNDVQG</sequence>
<evidence type="ECO:0000313" key="2">
    <source>
        <dbReference type="Proteomes" id="UP000664914"/>
    </source>
</evidence>
<name>A0A975HBW0_9SPHN</name>
<evidence type="ECO:0000313" key="1">
    <source>
        <dbReference type="EMBL" id="QTH19741.1"/>
    </source>
</evidence>
<protein>
    <submittedName>
        <fullName evidence="1">Uncharacterized protein</fullName>
    </submittedName>
</protein>
<proteinExistence type="predicted"/>
<dbReference type="AlphaFoldDB" id="A0A975HBW0"/>
<dbReference type="RefSeq" id="WP_208631709.1">
    <property type="nucleotide sequence ID" value="NZ_CP059319.1"/>
</dbReference>
<dbReference type="Proteomes" id="UP000664914">
    <property type="component" value="Chromosome"/>
</dbReference>
<dbReference type="EMBL" id="CP059319">
    <property type="protein sequence ID" value="QTH19741.1"/>
    <property type="molecule type" value="Genomic_DNA"/>
</dbReference>
<reference evidence="1" key="2">
    <citation type="submission" date="2021-04" db="EMBL/GenBank/DDBJ databases">
        <title>Isolation and genomic analysis of the ibuprofen-degrading bacterium Sphingomonas strain MPO218.</title>
        <authorList>
            <person name="Aulestia M."/>
            <person name="Flores A."/>
            <person name="Mangas E.L."/>
            <person name="Perez-Pulido A.J."/>
            <person name="Santero E."/>
            <person name="Camacho E.M."/>
        </authorList>
    </citation>
    <scope>NUCLEOTIDE SEQUENCE</scope>
    <source>
        <strain evidence="1">MPO218</strain>
    </source>
</reference>